<dbReference type="CDD" id="cd18809">
    <property type="entry name" value="SF1_C_RecD"/>
    <property type="match status" value="1"/>
</dbReference>
<sequence length="471" mass="54728">MQEDFELNDDQKRVTRCLEKFMAREPSTNFRKNCVLLFGAGGVGKTTTVRRFCMEYFEKKEDVALACPTHKAAEVLRKGMKGFEVVTIHRFLGLQFVYDKEGNGKMERVAELEKTRYVRLLVVDECSMIDRKLLEYIGDWSRHHMAKVLFLGDKHQLPPVGSSSSPVFDLVSPNNKLSLTKNMRTNDNSIAFAHKLFRDAVDTHKIEYPKSWTMDSDDPDASVFIVPNKEYLISEFVQKDANEEESSVILAWRNKVVFEYNCAVRLELFGERSRKNPYLAGEKMIFHSYFISGGHERKKKKNGIKYTTCERTVVHSVETGCYDHPWFDDGLWAYKLLIKTPKATGGLDTLFIVQKKDRKKYEDKCKEMKRIYRASHLGLDVNEVPLEENEDKGNEVEERKRKEWREFYWIADSFLPPASYSYSQTCHKSQGSSYDHVFCDMGDILSNWTKSDAYRCAYTGVSRARKTLYII</sequence>
<reference evidence="4 5" key="1">
    <citation type="journal article" date="2014" name="Arch. Virol.">
        <title>Complete genome sequence of Tunisvirus, a new member of the proposed family Marseilleviridae.</title>
        <authorList>
            <person name="Aherfi S."/>
            <person name="Boughalmi M."/>
            <person name="Pagnier I."/>
            <person name="Fournous G."/>
            <person name="La Scola B."/>
            <person name="Raoult D."/>
            <person name="Colson P."/>
        </authorList>
    </citation>
    <scope>NUCLEOTIDE SEQUENCE [LARGE SCALE GENOMIC DNA]</scope>
    <source>
        <strain evidence="4 5">U484</strain>
    </source>
</reference>
<accession>V9SGY8</accession>
<name>V9SGY8_9VIRU</name>
<organism evidence="4 5">
    <name type="scientific">Tunisvirus fontaine2</name>
    <dbReference type="NCBI Taxonomy" id="1421067"/>
    <lineage>
        <taxon>Viruses</taxon>
        <taxon>Varidnaviria</taxon>
        <taxon>Bamfordvirae</taxon>
        <taxon>Nucleocytoviricota</taxon>
        <taxon>Megaviricetes</taxon>
        <taxon>Pimascovirales</taxon>
        <taxon>Pimascovirales incertae sedis</taxon>
        <taxon>Marseilleviridae</taxon>
        <taxon>Losannavirus</taxon>
        <taxon>Losannavirus tunisense</taxon>
    </lineage>
</organism>
<evidence type="ECO:0000256" key="1">
    <source>
        <dbReference type="ARBA" id="ARBA00022741"/>
    </source>
</evidence>
<dbReference type="GO" id="GO:0003678">
    <property type="term" value="F:DNA helicase activity"/>
    <property type="evidence" value="ECO:0007669"/>
    <property type="project" value="UniProtKB-ARBA"/>
</dbReference>
<dbReference type="InterPro" id="IPR050534">
    <property type="entry name" value="Coronavir_polyprotein_1ab"/>
</dbReference>
<dbReference type="GO" id="GO:0005524">
    <property type="term" value="F:ATP binding"/>
    <property type="evidence" value="ECO:0007669"/>
    <property type="project" value="UniProtKB-KW"/>
</dbReference>
<dbReference type="SUPFAM" id="SSF52540">
    <property type="entry name" value="P-loop containing nucleoside triphosphate hydrolases"/>
    <property type="match status" value="1"/>
</dbReference>
<evidence type="ECO:0000259" key="3">
    <source>
        <dbReference type="Pfam" id="PF13538"/>
    </source>
</evidence>
<dbReference type="PANTHER" id="PTHR43788">
    <property type="entry name" value="DNA2/NAM7 HELICASE FAMILY MEMBER"/>
    <property type="match status" value="1"/>
</dbReference>
<proteinExistence type="predicted"/>
<dbReference type="Gene3D" id="3.40.50.300">
    <property type="entry name" value="P-loop containing nucleotide triphosphate hydrolases"/>
    <property type="match status" value="2"/>
</dbReference>
<evidence type="ECO:0000313" key="5">
    <source>
        <dbReference type="Proteomes" id="UP000232615"/>
    </source>
</evidence>
<protein>
    <submittedName>
        <fullName evidence="4">AAA-type ATPase</fullName>
    </submittedName>
</protein>
<dbReference type="InterPro" id="IPR027417">
    <property type="entry name" value="P-loop_NTPase"/>
</dbReference>
<dbReference type="EMBL" id="KF483846">
    <property type="protein sequence ID" value="AHC55037.1"/>
    <property type="molecule type" value="Genomic_DNA"/>
</dbReference>
<dbReference type="Proteomes" id="UP000232615">
    <property type="component" value="Segment"/>
</dbReference>
<keyword evidence="5" id="KW-1185">Reference proteome</keyword>
<dbReference type="Pfam" id="PF13538">
    <property type="entry name" value="UvrD_C_2"/>
    <property type="match status" value="1"/>
</dbReference>
<keyword evidence="2" id="KW-0067">ATP-binding</keyword>
<feature type="domain" description="UvrD-like helicase C-terminal" evidence="3">
    <location>
        <begin position="421"/>
        <end position="471"/>
    </location>
</feature>
<keyword evidence="1" id="KW-0547">Nucleotide-binding</keyword>
<dbReference type="Pfam" id="PF13245">
    <property type="entry name" value="AAA_19"/>
    <property type="match status" value="1"/>
</dbReference>
<evidence type="ECO:0000313" key="4">
    <source>
        <dbReference type="EMBL" id="AHC55037.1"/>
    </source>
</evidence>
<dbReference type="InterPro" id="IPR027785">
    <property type="entry name" value="UvrD-like_helicase_C"/>
</dbReference>
<evidence type="ECO:0000256" key="2">
    <source>
        <dbReference type="ARBA" id="ARBA00022840"/>
    </source>
</evidence>
<dbReference type="PANTHER" id="PTHR43788:SF6">
    <property type="entry name" value="DNA HELICASE B"/>
    <property type="match status" value="1"/>
</dbReference>
<gene>
    <name evidence="4" type="ORF">TNS_ORF319</name>
</gene>